<dbReference type="Pfam" id="PF18962">
    <property type="entry name" value="Por_Secre_tail"/>
    <property type="match status" value="1"/>
</dbReference>
<evidence type="ECO:0000313" key="5">
    <source>
        <dbReference type="Proteomes" id="UP001610100"/>
    </source>
</evidence>
<keyword evidence="5" id="KW-1185">Reference proteome</keyword>
<feature type="domain" description="Secretion system C-terminal sorting" evidence="3">
    <location>
        <begin position="327"/>
        <end position="391"/>
    </location>
</feature>
<evidence type="ECO:0000256" key="2">
    <source>
        <dbReference type="SAM" id="SignalP"/>
    </source>
</evidence>
<evidence type="ECO:0000313" key="4">
    <source>
        <dbReference type="EMBL" id="MFH6770644.1"/>
    </source>
</evidence>
<keyword evidence="1 2" id="KW-0732">Signal</keyword>
<comment type="caution">
    <text evidence="4">The sequence shown here is derived from an EMBL/GenBank/DDBJ whole genome shotgun (WGS) entry which is preliminary data.</text>
</comment>
<reference evidence="4 5" key="1">
    <citation type="submission" date="2024-02" db="EMBL/GenBank/DDBJ databases">
        <title>A Gaetbulibacter species isolated from tidal flats and genomic insights of their niches.</title>
        <authorList>
            <person name="Ye Y."/>
        </authorList>
    </citation>
    <scope>NUCLEOTIDE SEQUENCE [LARGE SCALE GENOMIC DNA]</scope>
    <source>
        <strain evidence="4 5">KYW382</strain>
    </source>
</reference>
<feature type="signal peptide" evidence="2">
    <location>
        <begin position="1"/>
        <end position="19"/>
    </location>
</feature>
<protein>
    <submittedName>
        <fullName evidence="4">T9SS type A sorting domain-containing protein</fullName>
    </submittedName>
</protein>
<dbReference type="RefSeq" id="WP_344739033.1">
    <property type="nucleotide sequence ID" value="NZ_BAABAY010000001.1"/>
</dbReference>
<sequence>MRTLILSLLVLFGIQRSFSQVTDATTLYDLDQDSVPESSGVIYYNNKIITHNDSGGENKLYEMDPSSSTITRRVIISNATNVDWEDITQDDNYIYIGDIGNNEGIRTDLKIYKISKTDYDASDTVTAVTINFDYAAQTVYTSNPEATQWDAETLISMDANNLLIISKNWDTHVAQAYLVPKNPGTGTYHLSPEPSTLPDALGNYDLITGGTYNPLTNKVYLIGYTSNTNTFNVLQPFIYECSGFTGTDVFSGTNTRFDISGSSLGNFSYEQTEGIAYVDANTYYVTSEYFNRSYMGFTLQDTGKLIEVTTSDTALSVDDFNSDTIQLYPNPTTDVVQINSQNLVQTEVFNLQGQRVLNTNNRNIDLSTFNPGMYLFKITLNDHQVALKKVIKY</sequence>
<dbReference type="InterPro" id="IPR026444">
    <property type="entry name" value="Secre_tail"/>
</dbReference>
<dbReference type="NCBIfam" id="TIGR04183">
    <property type="entry name" value="Por_Secre_tail"/>
    <property type="match status" value="1"/>
</dbReference>
<name>A0ABW7MUX9_9FLAO</name>
<feature type="chain" id="PRO_5047503531" evidence="2">
    <location>
        <begin position="20"/>
        <end position="393"/>
    </location>
</feature>
<evidence type="ECO:0000259" key="3">
    <source>
        <dbReference type="Pfam" id="PF18962"/>
    </source>
</evidence>
<proteinExistence type="predicted"/>
<evidence type="ECO:0000256" key="1">
    <source>
        <dbReference type="ARBA" id="ARBA00022729"/>
    </source>
</evidence>
<organism evidence="4 5">
    <name type="scientific">Gaetbulibacter aestuarii</name>
    <dbReference type="NCBI Taxonomy" id="1502358"/>
    <lineage>
        <taxon>Bacteria</taxon>
        <taxon>Pseudomonadati</taxon>
        <taxon>Bacteroidota</taxon>
        <taxon>Flavobacteriia</taxon>
        <taxon>Flavobacteriales</taxon>
        <taxon>Flavobacteriaceae</taxon>
        <taxon>Gaetbulibacter</taxon>
    </lineage>
</organism>
<dbReference type="EMBL" id="JBAWKB010000001">
    <property type="protein sequence ID" value="MFH6770644.1"/>
    <property type="molecule type" value="Genomic_DNA"/>
</dbReference>
<gene>
    <name evidence="4" type="ORF">V8G58_01765</name>
</gene>
<dbReference type="Proteomes" id="UP001610100">
    <property type="component" value="Unassembled WGS sequence"/>
</dbReference>
<accession>A0ABW7MUX9</accession>